<keyword evidence="2" id="KW-1185">Reference proteome</keyword>
<accession>A0A927MCZ3</accession>
<evidence type="ECO:0000313" key="2">
    <source>
        <dbReference type="Proteomes" id="UP000649753"/>
    </source>
</evidence>
<gene>
    <name evidence="1" type="ORF">H4W31_007125</name>
</gene>
<dbReference type="Proteomes" id="UP000649753">
    <property type="component" value="Unassembled WGS sequence"/>
</dbReference>
<evidence type="ECO:0000313" key="1">
    <source>
        <dbReference type="EMBL" id="MBE1491487.1"/>
    </source>
</evidence>
<dbReference type="AlphaFoldDB" id="A0A927MCZ3"/>
<dbReference type="EMBL" id="JADBEB010000001">
    <property type="protein sequence ID" value="MBE1491487.1"/>
    <property type="molecule type" value="Genomic_DNA"/>
</dbReference>
<reference evidence="1" key="1">
    <citation type="submission" date="2020-10" db="EMBL/GenBank/DDBJ databases">
        <title>Sequencing the genomes of 1000 actinobacteria strains.</title>
        <authorList>
            <person name="Klenk H.-P."/>
        </authorList>
    </citation>
    <scope>NUCLEOTIDE SEQUENCE</scope>
    <source>
        <strain evidence="1">DSM 46832</strain>
    </source>
</reference>
<name>A0A927MCZ3_9ACTN</name>
<sequence length="40" mass="3950">MGRRRPMALVSLVTAGVRAAPPAVGNHCGVGPGAVESHLG</sequence>
<comment type="caution">
    <text evidence="1">The sequence shown here is derived from an EMBL/GenBank/DDBJ whole genome shotgun (WGS) entry which is preliminary data.</text>
</comment>
<proteinExistence type="predicted"/>
<organism evidence="1 2">
    <name type="scientific">Plantactinospora soyae</name>
    <dbReference type="NCBI Taxonomy" id="1544732"/>
    <lineage>
        <taxon>Bacteria</taxon>
        <taxon>Bacillati</taxon>
        <taxon>Actinomycetota</taxon>
        <taxon>Actinomycetes</taxon>
        <taxon>Micromonosporales</taxon>
        <taxon>Micromonosporaceae</taxon>
        <taxon>Plantactinospora</taxon>
    </lineage>
</organism>
<protein>
    <submittedName>
        <fullName evidence="1">Uncharacterized protein</fullName>
    </submittedName>
</protein>